<feature type="transmembrane region" description="Helical" evidence="2">
    <location>
        <begin position="572"/>
        <end position="593"/>
    </location>
</feature>
<dbReference type="OrthoDB" id="4868247at2"/>
<dbReference type="STRING" id="172713.GCA_001705305_03098"/>
<dbReference type="Pfam" id="PF09925">
    <property type="entry name" value="DUF2157"/>
    <property type="match status" value="1"/>
</dbReference>
<keyword evidence="5" id="KW-1185">Reference proteome</keyword>
<feature type="transmembrane region" description="Helical" evidence="2">
    <location>
        <begin position="154"/>
        <end position="174"/>
    </location>
</feature>
<evidence type="ECO:0000259" key="3">
    <source>
        <dbReference type="Pfam" id="PF09925"/>
    </source>
</evidence>
<feature type="transmembrane region" description="Helical" evidence="2">
    <location>
        <begin position="101"/>
        <end position="118"/>
    </location>
</feature>
<evidence type="ECO:0000313" key="4">
    <source>
        <dbReference type="EMBL" id="ASR45254.1"/>
    </source>
</evidence>
<dbReference type="InterPro" id="IPR018677">
    <property type="entry name" value="DUF2157"/>
</dbReference>
<dbReference type="Proteomes" id="UP000214666">
    <property type="component" value="Chromosome"/>
</dbReference>
<feature type="transmembrane region" description="Helical" evidence="2">
    <location>
        <begin position="181"/>
        <end position="202"/>
    </location>
</feature>
<dbReference type="EMBL" id="CP020028">
    <property type="protein sequence ID" value="ASR45254.1"/>
    <property type="molecule type" value="Genomic_DNA"/>
</dbReference>
<organism evidence="4 5">
    <name type="scientific">Paenibacillus kribbensis</name>
    <dbReference type="NCBI Taxonomy" id="172713"/>
    <lineage>
        <taxon>Bacteria</taxon>
        <taxon>Bacillati</taxon>
        <taxon>Bacillota</taxon>
        <taxon>Bacilli</taxon>
        <taxon>Bacillales</taxon>
        <taxon>Paenibacillaceae</taxon>
        <taxon>Paenibacillus</taxon>
    </lineage>
</organism>
<keyword evidence="2" id="KW-0812">Transmembrane</keyword>
<feature type="transmembrane region" description="Helical" evidence="2">
    <location>
        <begin position="233"/>
        <end position="251"/>
    </location>
</feature>
<dbReference type="InterPro" id="IPR025833">
    <property type="entry name" value="GDYXXLXY"/>
</dbReference>
<dbReference type="KEGG" id="pkb:B4V02_00285"/>
<feature type="transmembrane region" description="Helical" evidence="2">
    <location>
        <begin position="549"/>
        <end position="566"/>
    </location>
</feature>
<feature type="domain" description="DUF2157" evidence="3">
    <location>
        <begin position="11"/>
        <end position="123"/>
    </location>
</feature>
<feature type="region of interest" description="Disordered" evidence="1">
    <location>
        <begin position="291"/>
        <end position="321"/>
    </location>
</feature>
<feature type="transmembrane region" description="Helical" evidence="2">
    <location>
        <begin position="525"/>
        <end position="542"/>
    </location>
</feature>
<proteinExistence type="predicted"/>
<feature type="transmembrane region" description="Helical" evidence="2">
    <location>
        <begin position="12"/>
        <end position="30"/>
    </location>
</feature>
<feature type="transmembrane region" description="Helical" evidence="2">
    <location>
        <begin position="343"/>
        <end position="362"/>
    </location>
</feature>
<feature type="transmembrane region" description="Helical" evidence="2">
    <location>
        <begin position="208"/>
        <end position="226"/>
    </location>
</feature>
<feature type="transmembrane region" description="Helical" evidence="2">
    <location>
        <begin position="368"/>
        <end position="385"/>
    </location>
</feature>
<evidence type="ECO:0000256" key="1">
    <source>
        <dbReference type="SAM" id="MobiDB-lite"/>
    </source>
</evidence>
<gene>
    <name evidence="4" type="ORF">B4V02_00285</name>
</gene>
<feature type="transmembrane region" description="Helical" evidence="2">
    <location>
        <begin position="125"/>
        <end position="142"/>
    </location>
</feature>
<dbReference type="Pfam" id="PF14345">
    <property type="entry name" value="GDYXXLXY"/>
    <property type="match status" value="1"/>
</dbReference>
<feature type="transmembrane region" description="Helical" evidence="2">
    <location>
        <begin position="42"/>
        <end position="60"/>
    </location>
</feature>
<accession>A0A222WGJ2</accession>
<feature type="transmembrane region" description="Helical" evidence="2">
    <location>
        <begin position="469"/>
        <end position="489"/>
    </location>
</feature>
<keyword evidence="2" id="KW-1133">Transmembrane helix</keyword>
<feature type="transmembrane region" description="Helical" evidence="2">
    <location>
        <begin position="614"/>
        <end position="635"/>
    </location>
</feature>
<keyword evidence="2" id="KW-0472">Membrane</keyword>
<evidence type="ECO:0000313" key="5">
    <source>
        <dbReference type="Proteomes" id="UP000214666"/>
    </source>
</evidence>
<evidence type="ECO:0000256" key="2">
    <source>
        <dbReference type="SAM" id="Phobius"/>
    </source>
</evidence>
<name>A0A222WGJ2_9BACL</name>
<dbReference type="AlphaFoldDB" id="A0A222WGJ2"/>
<feature type="transmembrane region" description="Helical" evidence="2">
    <location>
        <begin position="257"/>
        <end position="281"/>
    </location>
</feature>
<feature type="transmembrane region" description="Helical" evidence="2">
    <location>
        <begin position="416"/>
        <end position="432"/>
    </location>
</feature>
<feature type="transmembrane region" description="Helical" evidence="2">
    <location>
        <begin position="72"/>
        <end position="95"/>
    </location>
</feature>
<protein>
    <recommendedName>
        <fullName evidence="3">DUF2157 domain-containing protein</fullName>
    </recommendedName>
</protein>
<feature type="transmembrane region" description="Helical" evidence="2">
    <location>
        <begin position="439"/>
        <end position="457"/>
    </location>
</feature>
<reference evidence="4 5" key="1">
    <citation type="submission" date="2017-03" db="EMBL/GenBank/DDBJ databases">
        <title>Complete genome sequence of Paenibacillus Kribbensis producing bioflocculants.</title>
        <authorList>
            <person name="Lee H.-G."/>
            <person name="Oh H.-M."/>
        </authorList>
    </citation>
    <scope>NUCLEOTIDE SEQUENCE [LARGE SCALE GENOMIC DNA]</scope>
    <source>
        <strain evidence="4 5">AM49</strain>
    </source>
</reference>
<feature type="transmembrane region" description="Helical" evidence="2">
    <location>
        <begin position="501"/>
        <end position="519"/>
    </location>
</feature>
<feature type="transmembrane region" description="Helical" evidence="2">
    <location>
        <begin position="392"/>
        <end position="410"/>
    </location>
</feature>
<sequence length="777" mass="87734">MNFMLRFNAIRTGYLLGISLVLAAIIYFFASNWGGLDRTVKIVLAAALIVLFYGLSFVFARIRAVPGQQAFLSNIFLVAGCIAFGVSVALLGQIYNSHADSYGLFLIWSVPALLLSWITRYNPFYVLSYVLIHLGLWLYFYPTMQSASYSELESLSIAGVFALVNLGLFLFTFLRRLSSIPLKYISFIVFHIALLTMTNSFALDEYGLVMNIPCIAVIAIGFYVFIKIRLSKTLLTLNALAASAFAVFKFIELAEAYSSSLFFVFGLIFVALLLTGNVWFFRYLNRLGESSPEDGEITDEQKRDAAKPGVETPDMSTPAAKTAVPEERGSEWISKAVSRMIKVVGVLIGSISLIGLITITANVNHTEYVLLGVSLLLMLLMIVIPESRLDSVIRYTLLTISYITGLAAILWSDQTLLSVLFLFVSIAGWFRSRGKRQLFFAYVFVNLNLATILFQQFQEWERWSWTYEFIIFALFFVNAVLYGISYFVFKAGLREHLRDSSLFFSLLFLFWATFFEDVFPHSYMLINVFYFVVVTGMVFAFIRLKQKSAAITSIVFWFIFIGFKYYDLLWTLLYKSFTLALLGVLALGITWWLDRRTPHSGKAASEADHRSFSFMRLSPLLIAIVIVLQLGMIGYQTARSETLLATGASVKLKLAPVDPRSVLQGDYVVLNYDISTPPPSSMNPLQEEDWNRGKVKVVLTPGDQGVYIANRLYQEGEKLAKHEIVLNGQWDGSRIQYGIENYFIPEGTGRTVEQNARYAYIRVSRNGDALLERLAES</sequence>